<evidence type="ECO:0000256" key="2">
    <source>
        <dbReference type="SAM" id="Phobius"/>
    </source>
</evidence>
<organism evidence="6 7">
    <name type="scientific">Chitinophaga defluvii</name>
    <dbReference type="NCBI Taxonomy" id="3163343"/>
    <lineage>
        <taxon>Bacteria</taxon>
        <taxon>Pseudomonadati</taxon>
        <taxon>Bacteroidota</taxon>
        <taxon>Chitinophagia</taxon>
        <taxon>Chitinophagales</taxon>
        <taxon>Chitinophagaceae</taxon>
        <taxon>Chitinophaga</taxon>
    </lineage>
</organism>
<dbReference type="PANTHER" id="PTHR30097">
    <property type="entry name" value="CATION EFFLUX SYSTEM PROTEIN CUSB"/>
    <property type="match status" value="1"/>
</dbReference>
<feature type="domain" description="CusB-like three alpha-helical bundle" evidence="4">
    <location>
        <begin position="157"/>
        <end position="202"/>
    </location>
</feature>
<sequence length="439" mass="47141">MRNSYIVNIMLGMSIALFGLVACKSKPDKHTHTGQEAGTLYTCPMHPEVVKDKPGKCPICGMNLVSKEDNKELVVDSSISRLTKPVNAQVIAAVPAIMPEGGTRIYSSAVNGVITYDTRQQTSIASRVSGRIEKLLIKYNYQPVRKGQLIMEVYSPDLAAAQRELLFIARNGGDMLDRAKQRLQLLGMASGQIEQVLKTGNIIYRIPVYSNSDGYILEKTAAASALSAMTPAAAPSSGGDGMSGMEGGASAAPAVSAPAAPAATPVLLREGQYVSAGQSLFTIYQAGNLVAEFAFPSQLAANIKRGQKILFYPTDHKEAMQTGNIGLIEPVFRNGQNFMLARIYLARNDFRVGQLVSGSIPIVYAGGWWLPKKAVWRLGSKSLVFKQENGMYVPVEITTGAEAGEVIQVDSTASSWKVAANAAYLVDSESFIKTNHGVK</sequence>
<proteinExistence type="predicted"/>
<reference evidence="6 7" key="1">
    <citation type="submission" date="2024-06" db="EMBL/GenBank/DDBJ databases">
        <title>Chitinophaga defluvii sp. nov., isolated from municipal sewage.</title>
        <authorList>
            <person name="Zhang L."/>
        </authorList>
    </citation>
    <scope>NUCLEOTIDE SEQUENCE [LARGE SCALE GENOMIC DNA]</scope>
    <source>
        <strain evidence="6 7">H8</strain>
    </source>
</reference>
<gene>
    <name evidence="6" type="ORF">ABR189_05465</name>
</gene>
<evidence type="ECO:0000259" key="4">
    <source>
        <dbReference type="Pfam" id="PF25869"/>
    </source>
</evidence>
<dbReference type="InterPro" id="IPR058791">
    <property type="entry name" value="3HB_CusB"/>
</dbReference>
<evidence type="ECO:0000259" key="3">
    <source>
        <dbReference type="Pfam" id="PF19335"/>
    </source>
</evidence>
<dbReference type="InterPro" id="IPR045800">
    <property type="entry name" value="HMBD"/>
</dbReference>
<feature type="domain" description="CusB-like barrel-sandwich hybrid" evidence="5">
    <location>
        <begin position="123"/>
        <end position="283"/>
    </location>
</feature>
<accession>A0ABV2T2G9</accession>
<evidence type="ECO:0000259" key="5">
    <source>
        <dbReference type="Pfam" id="PF25919"/>
    </source>
</evidence>
<keyword evidence="2" id="KW-0472">Membrane</keyword>
<dbReference type="Pfam" id="PF25869">
    <property type="entry name" value="3HB_CusB"/>
    <property type="match status" value="1"/>
</dbReference>
<dbReference type="EMBL" id="JBEXAC010000001">
    <property type="protein sequence ID" value="MET6996802.1"/>
    <property type="molecule type" value="Genomic_DNA"/>
</dbReference>
<evidence type="ECO:0000256" key="1">
    <source>
        <dbReference type="ARBA" id="ARBA00022448"/>
    </source>
</evidence>
<evidence type="ECO:0000313" key="7">
    <source>
        <dbReference type="Proteomes" id="UP001549749"/>
    </source>
</evidence>
<feature type="transmembrane region" description="Helical" evidence="2">
    <location>
        <begin position="6"/>
        <end position="23"/>
    </location>
</feature>
<dbReference type="InterPro" id="IPR051909">
    <property type="entry name" value="MFP_Cation_Efflux"/>
</dbReference>
<dbReference type="Pfam" id="PF19335">
    <property type="entry name" value="HMBD"/>
    <property type="match status" value="1"/>
</dbReference>
<evidence type="ECO:0000313" key="6">
    <source>
        <dbReference type="EMBL" id="MET6996802.1"/>
    </source>
</evidence>
<feature type="domain" description="Heavy metal binding" evidence="3">
    <location>
        <begin position="41"/>
        <end position="65"/>
    </location>
</feature>
<keyword evidence="2" id="KW-0812">Transmembrane</keyword>
<dbReference type="Gene3D" id="6.10.140.730">
    <property type="match status" value="1"/>
</dbReference>
<name>A0ABV2T2G9_9BACT</name>
<keyword evidence="1" id="KW-0813">Transport</keyword>
<dbReference type="Pfam" id="PF25919">
    <property type="entry name" value="BSH_CusB"/>
    <property type="match status" value="1"/>
</dbReference>
<keyword evidence="7" id="KW-1185">Reference proteome</keyword>
<dbReference type="Proteomes" id="UP001549749">
    <property type="component" value="Unassembled WGS sequence"/>
</dbReference>
<dbReference type="InterPro" id="IPR058790">
    <property type="entry name" value="BSH_CusB"/>
</dbReference>
<dbReference type="PANTHER" id="PTHR30097:SF4">
    <property type="entry name" value="SLR6042 PROTEIN"/>
    <property type="match status" value="1"/>
</dbReference>
<protein>
    <submittedName>
        <fullName evidence="6">Efflux RND transporter periplasmic adaptor subunit</fullName>
    </submittedName>
</protein>
<comment type="caution">
    <text evidence="6">The sequence shown here is derived from an EMBL/GenBank/DDBJ whole genome shotgun (WGS) entry which is preliminary data.</text>
</comment>
<dbReference type="Gene3D" id="2.40.50.100">
    <property type="match status" value="1"/>
</dbReference>
<keyword evidence="2" id="KW-1133">Transmembrane helix</keyword>
<dbReference type="RefSeq" id="WP_354659443.1">
    <property type="nucleotide sequence ID" value="NZ_JBEXAC010000001.1"/>
</dbReference>
<dbReference type="PROSITE" id="PS51257">
    <property type="entry name" value="PROKAR_LIPOPROTEIN"/>
    <property type="match status" value="1"/>
</dbReference>